<name>A0A7W7WRN1_9ACTN</name>
<feature type="region of interest" description="Disordered" evidence="1">
    <location>
        <begin position="218"/>
        <end position="286"/>
    </location>
</feature>
<comment type="caution">
    <text evidence="2">The sequence shown here is derived from an EMBL/GenBank/DDBJ whole genome shotgun (WGS) entry which is preliminary data.</text>
</comment>
<keyword evidence="3" id="KW-1185">Reference proteome</keyword>
<feature type="compositionally biased region" description="Low complexity" evidence="1">
    <location>
        <begin position="232"/>
        <end position="252"/>
    </location>
</feature>
<reference evidence="2 3" key="1">
    <citation type="submission" date="2020-08" db="EMBL/GenBank/DDBJ databases">
        <title>Sequencing the genomes of 1000 actinobacteria strains.</title>
        <authorList>
            <person name="Klenk H.-P."/>
        </authorList>
    </citation>
    <scope>NUCLEOTIDE SEQUENCE [LARGE SCALE GENOMIC DNA]</scope>
    <source>
        <strain evidence="2 3">DSM 45886</strain>
    </source>
</reference>
<feature type="compositionally biased region" description="Gly residues" evidence="1">
    <location>
        <begin position="366"/>
        <end position="380"/>
    </location>
</feature>
<evidence type="ECO:0008006" key="4">
    <source>
        <dbReference type="Google" id="ProtNLM"/>
    </source>
</evidence>
<dbReference type="RefSeq" id="WP_184536229.1">
    <property type="nucleotide sequence ID" value="NZ_JACHJW010000001.1"/>
</dbReference>
<dbReference type="AlphaFoldDB" id="A0A7W7WRN1"/>
<evidence type="ECO:0000313" key="3">
    <source>
        <dbReference type="Proteomes" id="UP000578819"/>
    </source>
</evidence>
<feature type="compositionally biased region" description="Pro residues" evidence="1">
    <location>
        <begin position="253"/>
        <end position="283"/>
    </location>
</feature>
<feature type="compositionally biased region" description="Low complexity" evidence="1">
    <location>
        <begin position="381"/>
        <end position="391"/>
    </location>
</feature>
<feature type="compositionally biased region" description="Polar residues" evidence="1">
    <location>
        <begin position="349"/>
        <end position="359"/>
    </location>
</feature>
<proteinExistence type="predicted"/>
<accession>A0A7W7WRN1</accession>
<feature type="compositionally biased region" description="Low complexity" evidence="1">
    <location>
        <begin position="434"/>
        <end position="452"/>
    </location>
</feature>
<organism evidence="2 3">
    <name type="scientific">Micromonospora polyrhachis</name>
    <dbReference type="NCBI Taxonomy" id="1282883"/>
    <lineage>
        <taxon>Bacteria</taxon>
        <taxon>Bacillati</taxon>
        <taxon>Actinomycetota</taxon>
        <taxon>Actinomycetes</taxon>
        <taxon>Micromonosporales</taxon>
        <taxon>Micromonosporaceae</taxon>
        <taxon>Micromonospora</taxon>
    </lineage>
</organism>
<evidence type="ECO:0000256" key="1">
    <source>
        <dbReference type="SAM" id="MobiDB-lite"/>
    </source>
</evidence>
<feature type="compositionally biased region" description="Basic and acidic residues" evidence="1">
    <location>
        <begin position="453"/>
        <end position="473"/>
    </location>
</feature>
<gene>
    <name evidence="2" type="ORF">FHR38_004186</name>
</gene>
<feature type="region of interest" description="Disordered" evidence="1">
    <location>
        <begin position="317"/>
        <end position="484"/>
    </location>
</feature>
<protein>
    <recommendedName>
        <fullName evidence="4">PPE family protein</fullName>
    </recommendedName>
</protein>
<dbReference type="EMBL" id="JACHJW010000001">
    <property type="protein sequence ID" value="MBB4960453.1"/>
    <property type="molecule type" value="Genomic_DNA"/>
</dbReference>
<dbReference type="Proteomes" id="UP000578819">
    <property type="component" value="Unassembled WGS sequence"/>
</dbReference>
<evidence type="ECO:0000313" key="2">
    <source>
        <dbReference type="EMBL" id="MBB4960453.1"/>
    </source>
</evidence>
<sequence>MADYFTFDGTGEKTQQVAVPPPARTEWQSFTTFEEVHAAIRSEDPTGPERLANRYAAVREGMQRLAGASGAQMGALSRAWTSGGSRAKYLWFAGAHAFSLDQWTRGIAEKIDILDTLARDIRRRHDEADKLAQEFQQEYLRLAPQAAAVGPLPAFPPDLTALRAAGASELVTALERFYPELHERYRQRIIAVGRRLSDNFEAGARWLGAPGVVPPQYAGADTAQPWAGGGPVPTTGPTADRTPGSGPSISSLPPGPAGPIGPPAVPNVPPGPPAAPGLPPAVPAPAQVPGGPGPFAAMPMGAALGAGPALPNALTGRLAVTTPGQPPTAGPPGRLGADLPGRFGGPTESAAQPGNTGLTSRAPLGTPGGPSFGAPAGGLLGTPATPPLTGAEPVPALGRGSMPLPGVLPPTALARGSAQALPVRSGADVPANPPARTRAGDAAPRPAPAAEPKLVHADLAKEPRRPEWSKSEGRPSLADRLAAG</sequence>